<feature type="region of interest" description="Disordered" evidence="10">
    <location>
        <begin position="88"/>
        <end position="144"/>
    </location>
</feature>
<evidence type="ECO:0000256" key="7">
    <source>
        <dbReference type="ARBA" id="ARBA00023212"/>
    </source>
</evidence>
<keyword evidence="7" id="KW-0206">Cytoskeleton</keyword>
<sequence>MKRTKENWLFGHPEDRNEISGLRKFDGEDLHYQERKMAQQNTQKRWLEEQKQEKERRRQQELEEERMYAFQTLQANRMRGLLEDELERKKREMQASTRDSNIDLSREKKNREAQERQNKLQDEDMELSHQANIRVVPPYNNPLN</sequence>
<dbReference type="InterPro" id="IPR008805">
    <property type="entry name" value="RIB43A"/>
</dbReference>
<evidence type="ECO:0000256" key="5">
    <source>
        <dbReference type="ARBA" id="ARBA00023054"/>
    </source>
</evidence>
<dbReference type="AlphaFoldDB" id="A0A1R2AXH6"/>
<evidence type="ECO:0000256" key="9">
    <source>
        <dbReference type="ARBA" id="ARBA00046435"/>
    </source>
</evidence>
<comment type="subcellular location">
    <subcellularLocation>
        <location evidence="1">Cytoplasm</location>
        <location evidence="1">Cytoskeleton</location>
        <location evidence="1">Flagellum axoneme</location>
    </subcellularLocation>
</comment>
<evidence type="ECO:0000256" key="1">
    <source>
        <dbReference type="ARBA" id="ARBA00004611"/>
    </source>
</evidence>
<keyword evidence="3" id="KW-0963">Cytoplasm</keyword>
<comment type="subunit">
    <text evidence="9">Microtubule inner protein component of sperm flagellar doublet microtubules.</text>
</comment>
<evidence type="ECO:0000256" key="3">
    <source>
        <dbReference type="ARBA" id="ARBA00022490"/>
    </source>
</evidence>
<accession>A0A1R2AXH6</accession>
<dbReference type="Proteomes" id="UP000187209">
    <property type="component" value="Unassembled WGS sequence"/>
</dbReference>
<evidence type="ECO:0000256" key="6">
    <source>
        <dbReference type="ARBA" id="ARBA00023069"/>
    </source>
</evidence>
<comment type="similarity">
    <text evidence="2">Belongs to the RIB43A family.</text>
</comment>
<keyword evidence="5" id="KW-0175">Coiled coil</keyword>
<keyword evidence="4" id="KW-0282">Flagellum</keyword>
<dbReference type="OrthoDB" id="308880at2759"/>
<protein>
    <submittedName>
        <fullName evidence="11">Uncharacterized protein</fullName>
    </submittedName>
</protein>
<gene>
    <name evidence="11" type="ORF">SteCoe_33149</name>
</gene>
<evidence type="ECO:0000313" key="12">
    <source>
        <dbReference type="Proteomes" id="UP000187209"/>
    </source>
</evidence>
<evidence type="ECO:0000256" key="2">
    <source>
        <dbReference type="ARBA" id="ARBA00006875"/>
    </source>
</evidence>
<evidence type="ECO:0000256" key="4">
    <source>
        <dbReference type="ARBA" id="ARBA00022846"/>
    </source>
</evidence>
<keyword evidence="8" id="KW-0966">Cell projection</keyword>
<feature type="region of interest" description="Disordered" evidence="10">
    <location>
        <begin position="36"/>
        <end position="62"/>
    </location>
</feature>
<evidence type="ECO:0000256" key="10">
    <source>
        <dbReference type="SAM" id="MobiDB-lite"/>
    </source>
</evidence>
<dbReference type="PANTHER" id="PTHR14517:SF6">
    <property type="entry name" value="RE41410P"/>
    <property type="match status" value="1"/>
</dbReference>
<keyword evidence="6" id="KW-0969">Cilium</keyword>
<keyword evidence="12" id="KW-1185">Reference proteome</keyword>
<proteinExistence type="inferred from homology"/>
<evidence type="ECO:0000313" key="11">
    <source>
        <dbReference type="EMBL" id="OMJ69192.1"/>
    </source>
</evidence>
<feature type="compositionally biased region" description="Basic and acidic residues" evidence="10">
    <location>
        <begin position="100"/>
        <end position="122"/>
    </location>
</feature>
<dbReference type="PANTHER" id="PTHR14517">
    <property type="entry name" value="RIB43A-RELATED"/>
    <property type="match status" value="1"/>
</dbReference>
<evidence type="ECO:0000256" key="8">
    <source>
        <dbReference type="ARBA" id="ARBA00023273"/>
    </source>
</evidence>
<dbReference type="EMBL" id="MPUH01001229">
    <property type="protein sequence ID" value="OMJ69192.1"/>
    <property type="molecule type" value="Genomic_DNA"/>
</dbReference>
<feature type="compositionally biased region" description="Basic and acidic residues" evidence="10">
    <location>
        <begin position="45"/>
        <end position="62"/>
    </location>
</feature>
<organism evidence="11 12">
    <name type="scientific">Stentor coeruleus</name>
    <dbReference type="NCBI Taxonomy" id="5963"/>
    <lineage>
        <taxon>Eukaryota</taxon>
        <taxon>Sar</taxon>
        <taxon>Alveolata</taxon>
        <taxon>Ciliophora</taxon>
        <taxon>Postciliodesmatophora</taxon>
        <taxon>Heterotrichea</taxon>
        <taxon>Heterotrichida</taxon>
        <taxon>Stentoridae</taxon>
        <taxon>Stentor</taxon>
    </lineage>
</organism>
<comment type="caution">
    <text evidence="11">The sequence shown here is derived from an EMBL/GenBank/DDBJ whole genome shotgun (WGS) entry which is preliminary data.</text>
</comment>
<reference evidence="11 12" key="1">
    <citation type="submission" date="2016-11" db="EMBL/GenBank/DDBJ databases">
        <title>The macronuclear genome of Stentor coeruleus: a giant cell with tiny introns.</title>
        <authorList>
            <person name="Slabodnick M."/>
            <person name="Ruby J.G."/>
            <person name="Reiff S.B."/>
            <person name="Swart E.C."/>
            <person name="Gosai S."/>
            <person name="Prabakaran S."/>
            <person name="Witkowska E."/>
            <person name="Larue G.E."/>
            <person name="Fisher S."/>
            <person name="Freeman R.M."/>
            <person name="Gunawardena J."/>
            <person name="Chu W."/>
            <person name="Stover N.A."/>
            <person name="Gregory B.D."/>
            <person name="Nowacki M."/>
            <person name="Derisi J."/>
            <person name="Roy S.W."/>
            <person name="Marshall W.F."/>
            <person name="Sood P."/>
        </authorList>
    </citation>
    <scope>NUCLEOTIDE SEQUENCE [LARGE SCALE GENOMIC DNA]</scope>
    <source>
        <strain evidence="11">WM001</strain>
    </source>
</reference>
<name>A0A1R2AXH6_9CILI</name>
<dbReference type="Pfam" id="PF05914">
    <property type="entry name" value="RIB43A"/>
    <property type="match status" value="1"/>
</dbReference>